<dbReference type="EC" id="6.1.1.14" evidence="8"/>
<sequence length="276" mass="31997">MTLKTYWQREGVLLAEPYDVEMGAGTLNPFTFFRALGPDPWRVAYVQPSRRPVDGRYGENPNRLYQHHQFQVVLKPAPEDVIELYLKSLERLGLNRRQHDVRFVEDNWEAPTIGAAGVGWEVWLDGMEITQFTYFQQMAGQECRPVSVELTYGIERLASYLAGVDDVWSVLWAPGISYRELFERVEWEQATYSFEAADPDLLRHLFDIYESECRRLLERGLERPAYECLLKASHLFNTLDARGAIAVVERQAYIGRLRHLARRTAEVYLGRIAVHA</sequence>
<reference evidence="9 10" key="1">
    <citation type="journal article" date="2014" name="BMC Genomics">
        <title>Comparison of environmental and isolate Sulfobacillus genomes reveals diverse carbon, sulfur, nitrogen, and hydrogen metabolisms.</title>
        <authorList>
            <person name="Justice N.B."/>
            <person name="Norman A."/>
            <person name="Brown C.T."/>
            <person name="Singh A."/>
            <person name="Thomas B.C."/>
            <person name="Banfield J.F."/>
        </authorList>
    </citation>
    <scope>NUCLEOTIDE SEQUENCE [LARGE SCALE GENOMIC DNA]</scope>
    <source>
        <strain evidence="9">AMDSBA3</strain>
    </source>
</reference>
<evidence type="ECO:0000313" key="10">
    <source>
        <dbReference type="Proteomes" id="UP000241848"/>
    </source>
</evidence>
<comment type="similarity">
    <text evidence="1 8">Belongs to the class-II aminoacyl-tRNA synthetase family.</text>
</comment>
<evidence type="ECO:0000256" key="1">
    <source>
        <dbReference type="ARBA" id="ARBA00008226"/>
    </source>
</evidence>
<dbReference type="GO" id="GO:0005829">
    <property type="term" value="C:cytosol"/>
    <property type="evidence" value="ECO:0007669"/>
    <property type="project" value="TreeGrafter"/>
</dbReference>
<dbReference type="GO" id="GO:0005524">
    <property type="term" value="F:ATP binding"/>
    <property type="evidence" value="ECO:0007669"/>
    <property type="project" value="UniProtKB-UniRule"/>
</dbReference>
<dbReference type="InterPro" id="IPR045864">
    <property type="entry name" value="aa-tRNA-synth_II/BPL/LPL"/>
</dbReference>
<keyword evidence="5 8" id="KW-0648">Protein biosynthesis</keyword>
<dbReference type="SUPFAM" id="SSF55681">
    <property type="entry name" value="Class II aaRS and biotin synthetases"/>
    <property type="match status" value="1"/>
</dbReference>
<evidence type="ECO:0000256" key="6">
    <source>
        <dbReference type="ARBA" id="ARBA00023146"/>
    </source>
</evidence>
<comment type="catalytic activity">
    <reaction evidence="7 8">
        <text>tRNA(Gly) + glycine + ATP = glycyl-tRNA(Gly) + AMP + diphosphate</text>
        <dbReference type="Rhea" id="RHEA:16013"/>
        <dbReference type="Rhea" id="RHEA-COMP:9664"/>
        <dbReference type="Rhea" id="RHEA-COMP:9683"/>
        <dbReference type="ChEBI" id="CHEBI:30616"/>
        <dbReference type="ChEBI" id="CHEBI:33019"/>
        <dbReference type="ChEBI" id="CHEBI:57305"/>
        <dbReference type="ChEBI" id="CHEBI:78442"/>
        <dbReference type="ChEBI" id="CHEBI:78522"/>
        <dbReference type="ChEBI" id="CHEBI:456215"/>
        <dbReference type="EC" id="6.1.1.14"/>
    </reaction>
</comment>
<organism evidence="9 10">
    <name type="scientific">Sulfobacillus acidophilus</name>
    <dbReference type="NCBI Taxonomy" id="53633"/>
    <lineage>
        <taxon>Bacteria</taxon>
        <taxon>Bacillati</taxon>
        <taxon>Bacillota</taxon>
        <taxon>Clostridia</taxon>
        <taxon>Eubacteriales</taxon>
        <taxon>Clostridiales Family XVII. Incertae Sedis</taxon>
        <taxon>Sulfobacillus</taxon>
    </lineage>
</organism>
<evidence type="ECO:0000256" key="2">
    <source>
        <dbReference type="ARBA" id="ARBA00022598"/>
    </source>
</evidence>
<protein>
    <recommendedName>
        <fullName evidence="8">Glycine--tRNA ligase alpha subunit</fullName>
        <ecNumber evidence="8">6.1.1.14</ecNumber>
    </recommendedName>
    <alternativeName>
        <fullName evidence="8">Glycyl-tRNA synthetase alpha subunit</fullName>
        <shortName evidence="8">GlyRS</shortName>
    </alternativeName>
</protein>
<dbReference type="PANTHER" id="PTHR30075">
    <property type="entry name" value="GLYCYL-TRNA SYNTHETASE"/>
    <property type="match status" value="1"/>
</dbReference>
<dbReference type="Gene3D" id="1.20.58.180">
    <property type="entry name" value="Class II aaRS and biotin synthetases, domain 2"/>
    <property type="match status" value="1"/>
</dbReference>
<keyword evidence="8" id="KW-0963">Cytoplasm</keyword>
<comment type="subcellular location">
    <subcellularLocation>
        <location evidence="8">Cytoplasm</location>
    </subcellularLocation>
</comment>
<name>A0A2T2WN70_9FIRM</name>
<dbReference type="InterPro" id="IPR006194">
    <property type="entry name" value="Gly-tRNA-synth_heterodimer"/>
</dbReference>
<dbReference type="GO" id="GO:0004820">
    <property type="term" value="F:glycine-tRNA ligase activity"/>
    <property type="evidence" value="ECO:0007669"/>
    <property type="project" value="UniProtKB-UniRule"/>
</dbReference>
<keyword evidence="2 8" id="KW-0436">Ligase</keyword>
<dbReference type="InterPro" id="IPR002310">
    <property type="entry name" value="Gly-tRNA_ligase_asu"/>
</dbReference>
<comment type="caution">
    <text evidence="9">The sequence shown here is derived from an EMBL/GenBank/DDBJ whole genome shotgun (WGS) entry which is preliminary data.</text>
</comment>
<evidence type="ECO:0000256" key="5">
    <source>
        <dbReference type="ARBA" id="ARBA00022917"/>
    </source>
</evidence>
<evidence type="ECO:0000256" key="3">
    <source>
        <dbReference type="ARBA" id="ARBA00022741"/>
    </source>
</evidence>
<dbReference type="GO" id="GO:0006426">
    <property type="term" value="P:glycyl-tRNA aminoacylation"/>
    <property type="evidence" value="ECO:0007669"/>
    <property type="project" value="UniProtKB-UniRule"/>
</dbReference>
<keyword evidence="6 8" id="KW-0030">Aminoacyl-tRNA synthetase</keyword>
<dbReference type="Gene3D" id="3.30.930.10">
    <property type="entry name" value="Bira Bifunctional Protein, Domain 2"/>
    <property type="match status" value="1"/>
</dbReference>
<dbReference type="PROSITE" id="PS50861">
    <property type="entry name" value="AA_TRNA_LIGASE_II_GLYAB"/>
    <property type="match status" value="1"/>
</dbReference>
<dbReference type="GO" id="GO:0016740">
    <property type="term" value="F:transferase activity"/>
    <property type="evidence" value="ECO:0007669"/>
    <property type="project" value="UniProtKB-ARBA"/>
</dbReference>
<comment type="subunit">
    <text evidence="8">Tetramer of two alpha and two beta subunits.</text>
</comment>
<evidence type="ECO:0000313" key="9">
    <source>
        <dbReference type="EMBL" id="PSR23680.1"/>
    </source>
</evidence>
<dbReference type="Pfam" id="PF02091">
    <property type="entry name" value="tRNA-synt_2e"/>
    <property type="match status" value="1"/>
</dbReference>
<dbReference type="PRINTS" id="PR01044">
    <property type="entry name" value="TRNASYNTHGA"/>
</dbReference>
<dbReference type="PANTHER" id="PTHR30075:SF2">
    <property type="entry name" value="GLYCINE--TRNA LIGASE, CHLOROPLASTIC_MITOCHONDRIAL 2"/>
    <property type="match status" value="1"/>
</dbReference>
<keyword evidence="3 8" id="KW-0547">Nucleotide-binding</keyword>
<dbReference type="EMBL" id="PXYV01000004">
    <property type="protein sequence ID" value="PSR23680.1"/>
    <property type="molecule type" value="Genomic_DNA"/>
</dbReference>
<accession>A0A2T2WN70</accession>
<dbReference type="GO" id="GO:0140096">
    <property type="term" value="F:catalytic activity, acting on a protein"/>
    <property type="evidence" value="ECO:0007669"/>
    <property type="project" value="UniProtKB-ARBA"/>
</dbReference>
<evidence type="ECO:0000256" key="7">
    <source>
        <dbReference type="ARBA" id="ARBA00047937"/>
    </source>
</evidence>
<keyword evidence="4 8" id="KW-0067">ATP-binding</keyword>
<dbReference type="Proteomes" id="UP000241848">
    <property type="component" value="Unassembled WGS sequence"/>
</dbReference>
<dbReference type="AlphaFoldDB" id="A0A2T2WN70"/>
<proteinExistence type="inferred from homology"/>
<evidence type="ECO:0000256" key="4">
    <source>
        <dbReference type="ARBA" id="ARBA00022840"/>
    </source>
</evidence>
<gene>
    <name evidence="8" type="primary">glyQ</name>
    <name evidence="9" type="ORF">C7B45_02280</name>
</gene>
<evidence type="ECO:0000256" key="8">
    <source>
        <dbReference type="HAMAP-Rule" id="MF_00254"/>
    </source>
</evidence>
<dbReference type="HAMAP" id="MF_00254">
    <property type="entry name" value="Gly_tRNA_synth_alpha"/>
    <property type="match status" value="1"/>
</dbReference>
<dbReference type="NCBIfam" id="NF006827">
    <property type="entry name" value="PRK09348.1"/>
    <property type="match status" value="1"/>
</dbReference>
<dbReference type="NCBIfam" id="TIGR00388">
    <property type="entry name" value="glyQ"/>
    <property type="match status" value="1"/>
</dbReference>